<feature type="compositionally biased region" description="Basic and acidic residues" evidence="1">
    <location>
        <begin position="336"/>
        <end position="354"/>
    </location>
</feature>
<evidence type="ECO:0000313" key="3">
    <source>
        <dbReference type="Proteomes" id="UP000076874"/>
    </source>
</evidence>
<dbReference type="EMBL" id="AZHD01000017">
    <property type="protein sequence ID" value="OAA56143.1"/>
    <property type="molecule type" value="Genomic_DNA"/>
</dbReference>
<gene>
    <name evidence="2" type="ORF">SPI_07754</name>
</gene>
<sequence length="384" mass="41837">MLPPLDNSVLQNNPEFATLYSKLTTVILDSDGSTRNDAGAKESNAAKQRGDIARHQGAKSRLLAHVISTTAAPLLVSAAAMAAAPRTKHSQVGVDTRRLARSAARPNLQQTNTELPAELLDLILLLPPLLHLASERGNPAPAPAPSFLSKNDMNLLLSSPPFTSFSTYLPELATFASETLQALALGLARVTHPSTNPSFLHRTIPSLATHIATLQGSVALTKTKLLATRQETVTALVSLLDQQATALVAFLRTLETKHGPIARSLELRAAEVALTAQAGEWDVHNTLAATRQSVYPPEAVDALRNYSDHLRNSKGRLNETLREKHALLQDYGVDGSARRTEENTERRDHESGKERALREIARVYRDTEKQLQHVQCDLARLSRT</sequence>
<dbReference type="STRING" id="1081102.A0A167P081"/>
<comment type="caution">
    <text evidence="2">The sequence shown here is derived from an EMBL/GenBank/DDBJ whole genome shotgun (WGS) entry which is preliminary data.</text>
</comment>
<dbReference type="OrthoDB" id="66964at2759"/>
<dbReference type="AlphaFoldDB" id="A0A167P081"/>
<feature type="region of interest" description="Disordered" evidence="1">
    <location>
        <begin position="31"/>
        <end position="54"/>
    </location>
</feature>
<name>A0A167P081_9HYPO</name>
<reference evidence="2 3" key="1">
    <citation type="journal article" date="2016" name="Genome Biol. Evol.">
        <title>Divergent and convergent evolution of fungal pathogenicity.</title>
        <authorList>
            <person name="Shang Y."/>
            <person name="Xiao G."/>
            <person name="Zheng P."/>
            <person name="Cen K."/>
            <person name="Zhan S."/>
            <person name="Wang C."/>
        </authorList>
    </citation>
    <scope>NUCLEOTIDE SEQUENCE [LARGE SCALE GENOMIC DNA]</scope>
    <source>
        <strain evidence="2 3">RCEF 264</strain>
    </source>
</reference>
<evidence type="ECO:0000256" key="1">
    <source>
        <dbReference type="SAM" id="MobiDB-lite"/>
    </source>
</evidence>
<keyword evidence="3" id="KW-1185">Reference proteome</keyword>
<dbReference type="Proteomes" id="UP000076874">
    <property type="component" value="Unassembled WGS sequence"/>
</dbReference>
<feature type="region of interest" description="Disordered" evidence="1">
    <location>
        <begin position="333"/>
        <end position="354"/>
    </location>
</feature>
<organism evidence="2 3">
    <name type="scientific">Niveomyces insectorum RCEF 264</name>
    <dbReference type="NCBI Taxonomy" id="1081102"/>
    <lineage>
        <taxon>Eukaryota</taxon>
        <taxon>Fungi</taxon>
        <taxon>Dikarya</taxon>
        <taxon>Ascomycota</taxon>
        <taxon>Pezizomycotina</taxon>
        <taxon>Sordariomycetes</taxon>
        <taxon>Hypocreomycetidae</taxon>
        <taxon>Hypocreales</taxon>
        <taxon>Cordycipitaceae</taxon>
        <taxon>Niveomyces</taxon>
    </lineage>
</organism>
<proteinExistence type="predicted"/>
<protein>
    <submittedName>
        <fullName evidence="2">Uncharacterized protein</fullName>
    </submittedName>
</protein>
<evidence type="ECO:0000313" key="2">
    <source>
        <dbReference type="EMBL" id="OAA56143.1"/>
    </source>
</evidence>
<accession>A0A167P081</accession>